<dbReference type="PANTHER" id="PTHR31157">
    <property type="entry name" value="SCP DOMAIN-CONTAINING PROTEIN"/>
    <property type="match status" value="1"/>
</dbReference>
<dbReference type="EMBL" id="MGGM01000032">
    <property type="protein sequence ID" value="OGM28312.1"/>
    <property type="molecule type" value="Genomic_DNA"/>
</dbReference>
<dbReference type="Pfam" id="PF00188">
    <property type="entry name" value="CAP"/>
    <property type="match status" value="1"/>
</dbReference>
<dbReference type="PANTHER" id="PTHR31157:SF1">
    <property type="entry name" value="SCP DOMAIN-CONTAINING PROTEIN"/>
    <property type="match status" value="1"/>
</dbReference>
<dbReference type="AlphaFoldDB" id="A0A1F7YM03"/>
<dbReference type="InterPro" id="IPR035940">
    <property type="entry name" value="CAP_sf"/>
</dbReference>
<organism evidence="3 4">
    <name type="scientific">Candidatus Woesebacteria bacterium RIFCSPHIGHO2_01_FULL_41_10</name>
    <dbReference type="NCBI Taxonomy" id="1802500"/>
    <lineage>
        <taxon>Bacteria</taxon>
        <taxon>Candidatus Woeseibacteriota</taxon>
    </lineage>
</organism>
<feature type="transmembrane region" description="Helical" evidence="1">
    <location>
        <begin position="292"/>
        <end position="312"/>
    </location>
</feature>
<gene>
    <name evidence="3" type="ORF">A2801_02545</name>
</gene>
<dbReference type="Gene3D" id="3.40.33.10">
    <property type="entry name" value="CAP"/>
    <property type="match status" value="1"/>
</dbReference>
<keyword evidence="1" id="KW-0472">Membrane</keyword>
<dbReference type="Proteomes" id="UP000177263">
    <property type="component" value="Unassembled WGS sequence"/>
</dbReference>
<dbReference type="SUPFAM" id="SSF55797">
    <property type="entry name" value="PR-1-like"/>
    <property type="match status" value="1"/>
</dbReference>
<evidence type="ECO:0000256" key="1">
    <source>
        <dbReference type="SAM" id="Phobius"/>
    </source>
</evidence>
<reference evidence="3 4" key="1">
    <citation type="journal article" date="2016" name="Nat. Commun.">
        <title>Thousands of microbial genomes shed light on interconnected biogeochemical processes in an aquifer system.</title>
        <authorList>
            <person name="Anantharaman K."/>
            <person name="Brown C.T."/>
            <person name="Hug L.A."/>
            <person name="Sharon I."/>
            <person name="Castelle C.J."/>
            <person name="Probst A.J."/>
            <person name="Thomas B.C."/>
            <person name="Singh A."/>
            <person name="Wilkins M.J."/>
            <person name="Karaoz U."/>
            <person name="Brodie E.L."/>
            <person name="Williams K.H."/>
            <person name="Hubbard S.S."/>
            <person name="Banfield J.F."/>
        </authorList>
    </citation>
    <scope>NUCLEOTIDE SEQUENCE [LARGE SCALE GENOMIC DNA]</scope>
</reference>
<dbReference type="STRING" id="1802500.A2801_02545"/>
<accession>A0A1F7YM03</accession>
<protein>
    <recommendedName>
        <fullName evidence="2">SCP domain-containing protein</fullName>
    </recommendedName>
</protein>
<evidence type="ECO:0000259" key="2">
    <source>
        <dbReference type="Pfam" id="PF00188"/>
    </source>
</evidence>
<comment type="caution">
    <text evidence="3">The sequence shown here is derived from an EMBL/GenBank/DDBJ whole genome shotgun (WGS) entry which is preliminary data.</text>
</comment>
<evidence type="ECO:0000313" key="4">
    <source>
        <dbReference type="Proteomes" id="UP000177263"/>
    </source>
</evidence>
<name>A0A1F7YM03_9BACT</name>
<sequence>MIFFADTVYHLFVPRHSNNHKAKLLHSSSLIALALLLVLIQSTLQMFSNLGVAVLGYAANISTNEVVSLTNQKRLQLGLSPLELSADLEAAARAKGEDMLQDDYWAHVAPDGTEPWAFFSLVHYDYRYAGENLARDFTNANDAVEAWMASPSHRDNLLSDHYKEIGIAVVEGDLNGQDTTIIVQLFGTRAVDTVPTVPVAAAETPPSVPEPKEVAFAQEELTIDEPSLTQVEVISPVVNAETISKANPLVNIPAFTFTQTVSIIVIGLLVCALIVDGYVVARKGIVRSGGRLFAHLSFMGMVMAILLIARAGQIL</sequence>
<proteinExistence type="predicted"/>
<evidence type="ECO:0000313" key="3">
    <source>
        <dbReference type="EMBL" id="OGM28312.1"/>
    </source>
</evidence>
<feature type="transmembrane region" description="Helical" evidence="1">
    <location>
        <begin position="261"/>
        <end position="280"/>
    </location>
</feature>
<keyword evidence="1" id="KW-0812">Transmembrane</keyword>
<dbReference type="InterPro" id="IPR014044">
    <property type="entry name" value="CAP_dom"/>
</dbReference>
<feature type="domain" description="SCP" evidence="2">
    <location>
        <begin position="68"/>
        <end position="185"/>
    </location>
</feature>
<keyword evidence="1" id="KW-1133">Transmembrane helix</keyword>
<dbReference type="CDD" id="cd05379">
    <property type="entry name" value="CAP_bacterial"/>
    <property type="match status" value="1"/>
</dbReference>